<keyword evidence="2" id="KW-1133">Transmembrane helix</keyword>
<protein>
    <recommendedName>
        <fullName evidence="4">Zinc ribbon domain-containing protein</fullName>
    </recommendedName>
</protein>
<feature type="region of interest" description="Disordered" evidence="1">
    <location>
        <begin position="74"/>
        <end position="170"/>
    </location>
</feature>
<feature type="compositionally biased region" description="Low complexity" evidence="1">
    <location>
        <begin position="74"/>
        <end position="95"/>
    </location>
</feature>
<evidence type="ECO:0008006" key="4">
    <source>
        <dbReference type="Google" id="ProtNLM"/>
    </source>
</evidence>
<gene>
    <name evidence="3" type="ORF">AVDCRST_MAG53-463</name>
</gene>
<evidence type="ECO:0000256" key="2">
    <source>
        <dbReference type="SAM" id="Phobius"/>
    </source>
</evidence>
<feature type="transmembrane region" description="Helical" evidence="2">
    <location>
        <begin position="50"/>
        <end position="71"/>
    </location>
</feature>
<dbReference type="AlphaFoldDB" id="A0A6J4RNL3"/>
<reference evidence="3" key="1">
    <citation type="submission" date="2020-02" db="EMBL/GenBank/DDBJ databases">
        <authorList>
            <person name="Meier V. D."/>
        </authorList>
    </citation>
    <scope>NUCLEOTIDE SEQUENCE</scope>
    <source>
        <strain evidence="3">AVDCRST_MAG53</strain>
    </source>
</reference>
<evidence type="ECO:0000313" key="3">
    <source>
        <dbReference type="EMBL" id="CAA9478013.1"/>
    </source>
</evidence>
<sequence length="170" mass="16072">MSDATPPPEGGVISCPRCAAPVGRDQDWCLACGAAVRTRLAQPPNWKLPIAGLASVVALSLVALALAFATLTGDPELTTGATGATGASGPTAVAPAPAPGVPTAPTGPTGTPAPSPVPVPPVTTVPPPPAPGATGPTTPPSATTGPSGAAGARPGGRVRRGNARPPGAAG</sequence>
<evidence type="ECO:0000256" key="1">
    <source>
        <dbReference type="SAM" id="MobiDB-lite"/>
    </source>
</evidence>
<name>A0A6J4RNL3_9ACTN</name>
<keyword evidence="2" id="KW-0812">Transmembrane</keyword>
<accession>A0A6J4RNL3</accession>
<organism evidence="3">
    <name type="scientific">uncultured Solirubrobacteraceae bacterium</name>
    <dbReference type="NCBI Taxonomy" id="1162706"/>
    <lineage>
        <taxon>Bacteria</taxon>
        <taxon>Bacillati</taxon>
        <taxon>Actinomycetota</taxon>
        <taxon>Thermoleophilia</taxon>
        <taxon>Solirubrobacterales</taxon>
        <taxon>Solirubrobacteraceae</taxon>
        <taxon>environmental samples</taxon>
    </lineage>
</organism>
<dbReference type="EMBL" id="CADCVR010000018">
    <property type="protein sequence ID" value="CAA9478013.1"/>
    <property type="molecule type" value="Genomic_DNA"/>
</dbReference>
<keyword evidence="2" id="KW-0472">Membrane</keyword>
<feature type="compositionally biased region" description="Low complexity" evidence="1">
    <location>
        <begin position="132"/>
        <end position="152"/>
    </location>
</feature>
<feature type="compositionally biased region" description="Pro residues" evidence="1">
    <location>
        <begin position="111"/>
        <end position="131"/>
    </location>
</feature>
<proteinExistence type="predicted"/>